<keyword evidence="1" id="KW-0548">Nucleotidyltransferase</keyword>
<accession>A0A2U1KEN9</accession>
<keyword evidence="2" id="KW-1185">Reference proteome</keyword>
<sequence length="86" mass="10000">MAWIAWKKVCIPSNYGGLGVGSLQASNLAMLVKWWWRFKMEDNTHRKNIVVSIHRDKGGLYIDDTTYNRLPPSPSRYLDFVRSSRV</sequence>
<reference evidence="1 2" key="1">
    <citation type="journal article" date="2018" name="Mol. Plant">
        <title>The genome of Artemisia annua provides insight into the evolution of Asteraceae family and artemisinin biosynthesis.</title>
        <authorList>
            <person name="Shen Q."/>
            <person name="Zhang L."/>
            <person name="Liao Z."/>
            <person name="Wang S."/>
            <person name="Yan T."/>
            <person name="Shi P."/>
            <person name="Liu M."/>
            <person name="Fu X."/>
            <person name="Pan Q."/>
            <person name="Wang Y."/>
            <person name="Lv Z."/>
            <person name="Lu X."/>
            <person name="Zhang F."/>
            <person name="Jiang W."/>
            <person name="Ma Y."/>
            <person name="Chen M."/>
            <person name="Hao X."/>
            <person name="Li L."/>
            <person name="Tang Y."/>
            <person name="Lv G."/>
            <person name="Zhou Y."/>
            <person name="Sun X."/>
            <person name="Brodelius P.E."/>
            <person name="Rose J.K.C."/>
            <person name="Tang K."/>
        </authorList>
    </citation>
    <scope>NUCLEOTIDE SEQUENCE [LARGE SCALE GENOMIC DNA]</scope>
    <source>
        <strain evidence="2">cv. Huhao1</strain>
        <tissue evidence="1">Leaf</tissue>
    </source>
</reference>
<dbReference type="Proteomes" id="UP000245207">
    <property type="component" value="Unassembled WGS sequence"/>
</dbReference>
<gene>
    <name evidence="1" type="ORF">CTI12_AA611420</name>
</gene>
<name>A0A2U1KEN9_ARTAN</name>
<protein>
    <submittedName>
        <fullName evidence="1">Reverse transcriptase zinc-binding domain-containing protein</fullName>
    </submittedName>
</protein>
<organism evidence="1 2">
    <name type="scientific">Artemisia annua</name>
    <name type="common">Sweet wormwood</name>
    <dbReference type="NCBI Taxonomy" id="35608"/>
    <lineage>
        <taxon>Eukaryota</taxon>
        <taxon>Viridiplantae</taxon>
        <taxon>Streptophyta</taxon>
        <taxon>Embryophyta</taxon>
        <taxon>Tracheophyta</taxon>
        <taxon>Spermatophyta</taxon>
        <taxon>Magnoliopsida</taxon>
        <taxon>eudicotyledons</taxon>
        <taxon>Gunneridae</taxon>
        <taxon>Pentapetalae</taxon>
        <taxon>asterids</taxon>
        <taxon>campanulids</taxon>
        <taxon>Asterales</taxon>
        <taxon>Asteraceae</taxon>
        <taxon>Asteroideae</taxon>
        <taxon>Anthemideae</taxon>
        <taxon>Artemisiinae</taxon>
        <taxon>Artemisia</taxon>
    </lineage>
</organism>
<keyword evidence="1" id="KW-0695">RNA-directed DNA polymerase</keyword>
<keyword evidence="1" id="KW-0808">Transferase</keyword>
<dbReference type="EMBL" id="PKPP01020400">
    <property type="protein sequence ID" value="PWA35245.1"/>
    <property type="molecule type" value="Genomic_DNA"/>
</dbReference>
<evidence type="ECO:0000313" key="1">
    <source>
        <dbReference type="EMBL" id="PWA35245.1"/>
    </source>
</evidence>
<comment type="caution">
    <text evidence="1">The sequence shown here is derived from an EMBL/GenBank/DDBJ whole genome shotgun (WGS) entry which is preliminary data.</text>
</comment>
<evidence type="ECO:0000313" key="2">
    <source>
        <dbReference type="Proteomes" id="UP000245207"/>
    </source>
</evidence>
<dbReference type="AlphaFoldDB" id="A0A2U1KEN9"/>
<dbReference type="OrthoDB" id="1742963at2759"/>
<proteinExistence type="predicted"/>
<dbReference type="GO" id="GO:0003964">
    <property type="term" value="F:RNA-directed DNA polymerase activity"/>
    <property type="evidence" value="ECO:0007669"/>
    <property type="project" value="UniProtKB-KW"/>
</dbReference>